<organism evidence="2 3">
    <name type="scientific">Alcanivorax hongdengensis A-11-3</name>
    <dbReference type="NCBI Taxonomy" id="1177179"/>
    <lineage>
        <taxon>Bacteria</taxon>
        <taxon>Pseudomonadati</taxon>
        <taxon>Pseudomonadota</taxon>
        <taxon>Gammaproteobacteria</taxon>
        <taxon>Oceanospirillales</taxon>
        <taxon>Alcanivoracaceae</taxon>
        <taxon>Alcanivorax</taxon>
    </lineage>
</organism>
<comment type="caution">
    <text evidence="2">The sequence shown here is derived from an EMBL/GenBank/DDBJ whole genome shotgun (WGS) entry which is preliminary data.</text>
</comment>
<feature type="transmembrane region" description="Helical" evidence="1">
    <location>
        <begin position="16"/>
        <end position="39"/>
    </location>
</feature>
<keyword evidence="3" id="KW-1185">Reference proteome</keyword>
<proteinExistence type="predicted"/>
<evidence type="ECO:0000313" key="2">
    <source>
        <dbReference type="EMBL" id="EKF73185.1"/>
    </source>
</evidence>
<name>L0WBR4_9GAMM</name>
<protein>
    <recommendedName>
        <fullName evidence="4">Transmembrane protein</fullName>
    </recommendedName>
</protein>
<gene>
    <name evidence="2" type="ORF">A11A3_14972</name>
</gene>
<dbReference type="EMBL" id="AMRJ01000032">
    <property type="protein sequence ID" value="EKF73185.1"/>
    <property type="molecule type" value="Genomic_DNA"/>
</dbReference>
<dbReference type="RefSeq" id="WP_008930164.1">
    <property type="nucleotide sequence ID" value="NZ_AMRJ01000032.1"/>
</dbReference>
<dbReference type="OrthoDB" id="7061187at2"/>
<evidence type="ECO:0008006" key="4">
    <source>
        <dbReference type="Google" id="ProtNLM"/>
    </source>
</evidence>
<keyword evidence="1" id="KW-0812">Transmembrane</keyword>
<dbReference type="Proteomes" id="UP000010164">
    <property type="component" value="Unassembled WGS sequence"/>
</dbReference>
<keyword evidence="1" id="KW-1133">Transmembrane helix</keyword>
<sequence>MTHWAPQYTRAERWRLLLLHGAWALPLLLVTQSLFFPWFEGYVRTAHCRQYLLAGQWPVTGLQLVVFGLFVGLPALLTLTVLALEGRRSYRALMLAQFPPPGEKVWRRTAYLYGGKARLRAGLFFAMVLLLVGLCVQGYGWATAFMQQASPDLSLCLQPRQG</sequence>
<reference evidence="2 3" key="1">
    <citation type="journal article" date="2012" name="J. Bacteriol.">
        <title>Genome Sequence of the Alkane-Degrading Bacterium Alcanivorax hongdengensis Type Strain A-11-3.</title>
        <authorList>
            <person name="Lai Q."/>
            <person name="Shao Z."/>
        </authorList>
    </citation>
    <scope>NUCLEOTIDE SEQUENCE [LARGE SCALE GENOMIC DNA]</scope>
    <source>
        <strain evidence="2 3">A-11-3</strain>
    </source>
</reference>
<keyword evidence="1" id="KW-0472">Membrane</keyword>
<accession>L0WBR4</accession>
<feature type="transmembrane region" description="Helical" evidence="1">
    <location>
        <begin position="121"/>
        <end position="142"/>
    </location>
</feature>
<evidence type="ECO:0000313" key="3">
    <source>
        <dbReference type="Proteomes" id="UP000010164"/>
    </source>
</evidence>
<feature type="transmembrane region" description="Helical" evidence="1">
    <location>
        <begin position="59"/>
        <end position="84"/>
    </location>
</feature>
<dbReference type="STRING" id="1177179.A11A3_14972"/>
<dbReference type="AlphaFoldDB" id="L0WBR4"/>
<dbReference type="PATRIC" id="fig|1177179.3.peg.2946"/>
<evidence type="ECO:0000256" key="1">
    <source>
        <dbReference type="SAM" id="Phobius"/>
    </source>
</evidence>